<evidence type="ECO:0000313" key="3">
    <source>
        <dbReference type="EMBL" id="RDX44389.1"/>
    </source>
</evidence>
<protein>
    <recommendedName>
        <fullName evidence="5">Secreted protein</fullName>
    </recommendedName>
</protein>
<evidence type="ECO:0008006" key="5">
    <source>
        <dbReference type="Google" id="ProtNLM"/>
    </source>
</evidence>
<dbReference type="AlphaFoldDB" id="A0A371CVT0"/>
<proteinExistence type="predicted"/>
<dbReference type="Proteomes" id="UP000256964">
    <property type="component" value="Unassembled WGS sequence"/>
</dbReference>
<sequence length="109" mass="12327">MKHGNSRFGSAVLVLWYVQSSRSQTCASTSLDEEDRRTLSLLASRSGRGRAAHHTPSRRRGLWRDRGGIGELRVLQRDRERASILLQQFMGRGRTLRLAIKARPTPTIS</sequence>
<gene>
    <name evidence="3" type="ORF">OH76DRAFT_1389352</name>
</gene>
<evidence type="ECO:0000313" key="4">
    <source>
        <dbReference type="Proteomes" id="UP000256964"/>
    </source>
</evidence>
<feature type="chain" id="PRO_5016985773" description="Secreted protein" evidence="2">
    <location>
        <begin position="24"/>
        <end position="109"/>
    </location>
</feature>
<dbReference type="EMBL" id="KZ857450">
    <property type="protein sequence ID" value="RDX44389.1"/>
    <property type="molecule type" value="Genomic_DNA"/>
</dbReference>
<keyword evidence="2" id="KW-0732">Signal</keyword>
<feature type="compositionally biased region" description="Basic residues" evidence="1">
    <location>
        <begin position="47"/>
        <end position="61"/>
    </location>
</feature>
<evidence type="ECO:0000256" key="1">
    <source>
        <dbReference type="SAM" id="MobiDB-lite"/>
    </source>
</evidence>
<evidence type="ECO:0000256" key="2">
    <source>
        <dbReference type="SAM" id="SignalP"/>
    </source>
</evidence>
<reference evidence="3 4" key="1">
    <citation type="journal article" date="2018" name="Biotechnol. Biofuels">
        <title>Integrative visual omics of the white-rot fungus Polyporus brumalis exposes the biotechnological potential of its oxidative enzymes for delignifying raw plant biomass.</title>
        <authorList>
            <person name="Miyauchi S."/>
            <person name="Rancon A."/>
            <person name="Drula E."/>
            <person name="Hage H."/>
            <person name="Chaduli D."/>
            <person name="Favel A."/>
            <person name="Grisel S."/>
            <person name="Henrissat B."/>
            <person name="Herpoel-Gimbert I."/>
            <person name="Ruiz-Duenas F.J."/>
            <person name="Chevret D."/>
            <person name="Hainaut M."/>
            <person name="Lin J."/>
            <person name="Wang M."/>
            <person name="Pangilinan J."/>
            <person name="Lipzen A."/>
            <person name="Lesage-Meessen L."/>
            <person name="Navarro D."/>
            <person name="Riley R."/>
            <person name="Grigoriev I.V."/>
            <person name="Zhou S."/>
            <person name="Raouche S."/>
            <person name="Rosso M.N."/>
        </authorList>
    </citation>
    <scope>NUCLEOTIDE SEQUENCE [LARGE SCALE GENOMIC DNA]</scope>
    <source>
        <strain evidence="3 4">BRFM 1820</strain>
    </source>
</reference>
<feature type="signal peptide" evidence="2">
    <location>
        <begin position="1"/>
        <end position="23"/>
    </location>
</feature>
<feature type="region of interest" description="Disordered" evidence="1">
    <location>
        <begin position="43"/>
        <end position="62"/>
    </location>
</feature>
<accession>A0A371CVT0</accession>
<keyword evidence="4" id="KW-1185">Reference proteome</keyword>
<name>A0A371CVT0_9APHY</name>
<organism evidence="3 4">
    <name type="scientific">Lentinus brumalis</name>
    <dbReference type="NCBI Taxonomy" id="2498619"/>
    <lineage>
        <taxon>Eukaryota</taxon>
        <taxon>Fungi</taxon>
        <taxon>Dikarya</taxon>
        <taxon>Basidiomycota</taxon>
        <taxon>Agaricomycotina</taxon>
        <taxon>Agaricomycetes</taxon>
        <taxon>Polyporales</taxon>
        <taxon>Polyporaceae</taxon>
        <taxon>Lentinus</taxon>
    </lineage>
</organism>